<evidence type="ECO:0000313" key="17">
    <source>
        <dbReference type="EMBL" id="KAF6821451.1"/>
    </source>
</evidence>
<evidence type="ECO:0000256" key="11">
    <source>
        <dbReference type="ARBA" id="ARBA00059691"/>
    </source>
</evidence>
<evidence type="ECO:0000256" key="7">
    <source>
        <dbReference type="ARBA" id="ARBA00023277"/>
    </source>
</evidence>
<dbReference type="Pfam" id="PF00150">
    <property type="entry name" value="Cellulase"/>
    <property type="match status" value="1"/>
</dbReference>
<proteinExistence type="inferred from homology"/>
<evidence type="ECO:0000256" key="13">
    <source>
        <dbReference type="RuleBase" id="RU361153"/>
    </source>
</evidence>
<dbReference type="InterPro" id="IPR017853">
    <property type="entry name" value="GH"/>
</dbReference>
<accession>A0A8H6JZ38</accession>
<dbReference type="PROSITE" id="PS00659">
    <property type="entry name" value="GLYCOSYL_HYDROL_F5"/>
    <property type="match status" value="1"/>
</dbReference>
<name>A0A8H6JZ38_9PEZI</name>
<feature type="region of interest" description="Disordered" evidence="14">
    <location>
        <begin position="347"/>
        <end position="449"/>
    </location>
</feature>
<dbReference type="AlphaFoldDB" id="A0A8H6JZ38"/>
<keyword evidence="9 13" id="KW-0326">Glycosidase</keyword>
<dbReference type="FunFam" id="3.20.20.80:FF:000124">
    <property type="entry name" value="Exported cellulase"/>
    <property type="match status" value="1"/>
</dbReference>
<evidence type="ECO:0000256" key="15">
    <source>
        <dbReference type="SAM" id="SignalP"/>
    </source>
</evidence>
<protein>
    <recommendedName>
        <fullName evidence="12">Endoglucanase EG-II</fullName>
        <ecNumber evidence="3">3.2.1.4</ecNumber>
    </recommendedName>
</protein>
<feature type="compositionally biased region" description="Low complexity" evidence="14">
    <location>
        <begin position="347"/>
        <end position="367"/>
    </location>
</feature>
<evidence type="ECO:0000259" key="16">
    <source>
        <dbReference type="Pfam" id="PF00150"/>
    </source>
</evidence>
<feature type="chain" id="PRO_5034288542" description="Endoglucanase EG-II" evidence="15">
    <location>
        <begin position="18"/>
        <end position="470"/>
    </location>
</feature>
<keyword evidence="6" id="KW-0136">Cellulose degradation</keyword>
<gene>
    <name evidence="17" type="ORF">CPLU01_12481</name>
</gene>
<keyword evidence="4 15" id="KW-0732">Signal</keyword>
<keyword evidence="18" id="KW-1185">Reference proteome</keyword>
<dbReference type="EMBL" id="WIGO01000259">
    <property type="protein sequence ID" value="KAF6821451.1"/>
    <property type="molecule type" value="Genomic_DNA"/>
</dbReference>
<evidence type="ECO:0000256" key="9">
    <source>
        <dbReference type="ARBA" id="ARBA00023295"/>
    </source>
</evidence>
<dbReference type="SUPFAM" id="SSF51445">
    <property type="entry name" value="(Trans)glycosidases"/>
    <property type="match status" value="1"/>
</dbReference>
<feature type="compositionally biased region" description="Low complexity" evidence="14">
    <location>
        <begin position="375"/>
        <end position="398"/>
    </location>
</feature>
<dbReference type="PANTHER" id="PTHR34142">
    <property type="entry name" value="ENDO-BETA-1,4-GLUCANASE A"/>
    <property type="match status" value="1"/>
</dbReference>
<keyword evidence="5 13" id="KW-0378">Hydrolase</keyword>
<reference evidence="17" key="1">
    <citation type="journal article" date="2020" name="Phytopathology">
        <title>Genome Sequence Resources of Colletotrichum truncatum, C. plurivorum, C. musicola, and C. sojae: Four Species Pathogenic to Soybean (Glycine max).</title>
        <authorList>
            <person name="Rogerio F."/>
            <person name="Boufleur T.R."/>
            <person name="Ciampi-Guillardi M."/>
            <person name="Sukno S.A."/>
            <person name="Thon M.R."/>
            <person name="Massola Junior N.S."/>
            <person name="Baroncelli R."/>
        </authorList>
    </citation>
    <scope>NUCLEOTIDE SEQUENCE</scope>
    <source>
        <strain evidence="17">LFN00145</strain>
    </source>
</reference>
<evidence type="ECO:0000256" key="12">
    <source>
        <dbReference type="ARBA" id="ARBA00074271"/>
    </source>
</evidence>
<evidence type="ECO:0000313" key="18">
    <source>
        <dbReference type="Proteomes" id="UP000654918"/>
    </source>
</evidence>
<dbReference type="Proteomes" id="UP000654918">
    <property type="component" value="Unassembled WGS sequence"/>
</dbReference>
<sequence length="470" mass="49069">MVSKTLTLLGFAAAAVARVQFLGVAISGGDFGCEINGNCPLGKVQLPLSSLGGGDGEGQMNHFAQNDKLNMFRLPVGWQFLVNNQLGGQLDANNLGRYDQVMQKCLATGAHCMLDIHNFARWNGGIIGQGGPTDDQFVSLWTQLAQKYKDSDNVVFELMNEPHDLDVKLWAATCQKVVTAIRNAGATKQMILLPGTNFNSAEFLVSSGSAEALAAITNPDGTTDGLIIDVHKYLDEDNSGTHKPCTTNNVESFRTVAEFLRAKGRKALVSETGASSDASCFTAFCAQNTFINENSDVFIGLVGWAAGSFDTNYVLSLTPKKSGGGYVDNELMKQCVLGTWDTEQNATTPVAPTTAASRPATSATPSAGVPTTLKPSAVPVSSLPASSRPPVSSAPASSGGEEGILPPTSIVSMPTTLLVDPSTPTPPVPTGARRNGTTTTAPPAQPTAAGARVEVVGCLLGLGLFASLFL</sequence>
<dbReference type="InterPro" id="IPR001547">
    <property type="entry name" value="Glyco_hydro_5"/>
</dbReference>
<evidence type="ECO:0000256" key="14">
    <source>
        <dbReference type="SAM" id="MobiDB-lite"/>
    </source>
</evidence>
<dbReference type="PANTHER" id="PTHR34142:SF5">
    <property type="entry name" value="CBM1 DOMAIN-CONTAINING PROTEIN"/>
    <property type="match status" value="1"/>
</dbReference>
<evidence type="ECO:0000256" key="8">
    <source>
        <dbReference type="ARBA" id="ARBA00023283"/>
    </source>
</evidence>
<dbReference type="GO" id="GO:0008810">
    <property type="term" value="F:cellulase activity"/>
    <property type="evidence" value="ECO:0007669"/>
    <property type="project" value="UniProtKB-EC"/>
</dbReference>
<evidence type="ECO:0000256" key="6">
    <source>
        <dbReference type="ARBA" id="ARBA00023001"/>
    </source>
</evidence>
<evidence type="ECO:0000256" key="2">
    <source>
        <dbReference type="ARBA" id="ARBA00005641"/>
    </source>
</evidence>
<organism evidence="17 18">
    <name type="scientific">Colletotrichum plurivorum</name>
    <dbReference type="NCBI Taxonomy" id="2175906"/>
    <lineage>
        <taxon>Eukaryota</taxon>
        <taxon>Fungi</taxon>
        <taxon>Dikarya</taxon>
        <taxon>Ascomycota</taxon>
        <taxon>Pezizomycotina</taxon>
        <taxon>Sordariomycetes</taxon>
        <taxon>Hypocreomycetidae</taxon>
        <taxon>Glomerellales</taxon>
        <taxon>Glomerellaceae</taxon>
        <taxon>Colletotrichum</taxon>
        <taxon>Colletotrichum orchidearum species complex</taxon>
    </lineage>
</organism>
<comment type="caution">
    <text evidence="17">The sequence shown here is derived from an EMBL/GenBank/DDBJ whole genome shotgun (WGS) entry which is preliminary data.</text>
</comment>
<evidence type="ECO:0000256" key="1">
    <source>
        <dbReference type="ARBA" id="ARBA00000966"/>
    </source>
</evidence>
<evidence type="ECO:0000256" key="5">
    <source>
        <dbReference type="ARBA" id="ARBA00022801"/>
    </source>
</evidence>
<dbReference type="InterPro" id="IPR018087">
    <property type="entry name" value="Glyco_hydro_5_CS"/>
</dbReference>
<evidence type="ECO:0000256" key="10">
    <source>
        <dbReference type="ARBA" id="ARBA00023326"/>
    </source>
</evidence>
<dbReference type="Gene3D" id="3.20.20.80">
    <property type="entry name" value="Glycosidases"/>
    <property type="match status" value="1"/>
</dbReference>
<comment type="function">
    <text evidence="11">Endoglucanase (EG) that cleaves the internal beta-1,4-glucosidic bonds in cellulose. The degradation of cellulose involves an interplay between different cellulolytic enzymes. Hydrolysis starts with EGs, which cut internal glycosidic linkages to reduce the polymerization degree of the substrate and creates new chain ends for exocellobiohydrolases (CBHs). The CBH release the disaccharide cellobiose from the non-reducing end of the cellulose polymer chain. Finally, beta-1,4-glucosidases hydrolyze the cellobiose and other short cello-oligosaccharides into glucose units.</text>
</comment>
<feature type="domain" description="Glycoside hydrolase family 5" evidence="16">
    <location>
        <begin position="56"/>
        <end position="302"/>
    </location>
</feature>
<comment type="similarity">
    <text evidence="2 13">Belongs to the glycosyl hydrolase 5 (cellulase A) family.</text>
</comment>
<feature type="signal peptide" evidence="15">
    <location>
        <begin position="1"/>
        <end position="17"/>
    </location>
</feature>
<dbReference type="EC" id="3.2.1.4" evidence="3"/>
<keyword evidence="7" id="KW-0119">Carbohydrate metabolism</keyword>
<evidence type="ECO:0000256" key="4">
    <source>
        <dbReference type="ARBA" id="ARBA00022729"/>
    </source>
</evidence>
<dbReference type="GO" id="GO:0030245">
    <property type="term" value="P:cellulose catabolic process"/>
    <property type="evidence" value="ECO:0007669"/>
    <property type="project" value="UniProtKB-KW"/>
</dbReference>
<keyword evidence="10" id="KW-0624">Polysaccharide degradation</keyword>
<keyword evidence="8" id="KW-0873">Pyrrolidone carboxylic acid</keyword>
<evidence type="ECO:0000256" key="3">
    <source>
        <dbReference type="ARBA" id="ARBA00012601"/>
    </source>
</evidence>
<comment type="catalytic activity">
    <reaction evidence="1">
        <text>Endohydrolysis of (1-&gt;4)-beta-D-glucosidic linkages in cellulose, lichenin and cereal beta-D-glucans.</text>
        <dbReference type="EC" id="3.2.1.4"/>
    </reaction>
</comment>
<feature type="compositionally biased region" description="Low complexity" evidence="14">
    <location>
        <begin position="430"/>
        <end position="449"/>
    </location>
</feature>